<keyword evidence="3" id="KW-1185">Reference proteome</keyword>
<reference evidence="3" key="1">
    <citation type="submission" date="2018-07" db="EMBL/GenBank/DDBJ databases">
        <authorList>
            <person name="Blom J."/>
        </authorList>
    </citation>
    <scope>NUCLEOTIDE SEQUENCE [LARGE SCALE GENOMIC DNA]</scope>
    <source>
        <strain evidence="3">CCOS 864</strain>
    </source>
</reference>
<organism evidence="2 3">
    <name type="scientific">Pseudomonas wadenswilerensis</name>
    <dbReference type="NCBI Taxonomy" id="1785161"/>
    <lineage>
        <taxon>Bacteria</taxon>
        <taxon>Pseudomonadati</taxon>
        <taxon>Pseudomonadota</taxon>
        <taxon>Gammaproteobacteria</taxon>
        <taxon>Pseudomonadales</taxon>
        <taxon>Pseudomonadaceae</taxon>
        <taxon>Pseudomonas</taxon>
    </lineage>
</organism>
<gene>
    <name evidence="2" type="ORF">CCOS864_04150</name>
</gene>
<name>A0A380T4E0_9PSED</name>
<dbReference type="AlphaFoldDB" id="A0A380T4E0"/>
<proteinExistence type="predicted"/>
<evidence type="ECO:0000313" key="2">
    <source>
        <dbReference type="EMBL" id="SUQ64684.1"/>
    </source>
</evidence>
<sequence length="37" mass="4154">MKGLDAKKMTKKKPLKTAKEKHAAKRAKRSGDSFLPQ</sequence>
<evidence type="ECO:0000256" key="1">
    <source>
        <dbReference type="SAM" id="MobiDB-lite"/>
    </source>
</evidence>
<protein>
    <submittedName>
        <fullName evidence="2">Uncharacterized protein</fullName>
    </submittedName>
</protein>
<accession>A0A380T4E0</accession>
<dbReference type="Proteomes" id="UP000255177">
    <property type="component" value="Unassembled WGS sequence"/>
</dbReference>
<evidence type="ECO:0000313" key="3">
    <source>
        <dbReference type="Proteomes" id="UP000255177"/>
    </source>
</evidence>
<feature type="region of interest" description="Disordered" evidence="1">
    <location>
        <begin position="1"/>
        <end position="37"/>
    </location>
</feature>
<dbReference type="EMBL" id="UIDD01000010">
    <property type="protein sequence ID" value="SUQ64684.1"/>
    <property type="molecule type" value="Genomic_DNA"/>
</dbReference>